<evidence type="ECO:0000313" key="2">
    <source>
        <dbReference type="Proteomes" id="UP001159659"/>
    </source>
</evidence>
<protein>
    <submittedName>
        <fullName evidence="1">Uncharacterized protein</fullName>
    </submittedName>
</protein>
<dbReference type="EMBL" id="CANTFK010000994">
    <property type="protein sequence ID" value="CAI5741048.1"/>
    <property type="molecule type" value="Genomic_DNA"/>
</dbReference>
<accession>A0AAV0UYK0</accession>
<name>A0AAV0UYK0_9STRA</name>
<proteinExistence type="predicted"/>
<comment type="caution">
    <text evidence="1">The sequence shown here is derived from an EMBL/GenBank/DDBJ whole genome shotgun (WGS) entry which is preliminary data.</text>
</comment>
<reference evidence="1" key="1">
    <citation type="submission" date="2022-12" db="EMBL/GenBank/DDBJ databases">
        <authorList>
            <person name="Webb A."/>
        </authorList>
    </citation>
    <scope>NUCLEOTIDE SEQUENCE</scope>
    <source>
        <strain evidence="1">Pf2</strain>
    </source>
</reference>
<gene>
    <name evidence="1" type="ORF">PFR002_LOCUS9456</name>
</gene>
<dbReference type="Proteomes" id="UP001159659">
    <property type="component" value="Unassembled WGS sequence"/>
</dbReference>
<dbReference type="AlphaFoldDB" id="A0AAV0UYK0"/>
<organism evidence="1 2">
    <name type="scientific">Peronospora farinosa</name>
    <dbReference type="NCBI Taxonomy" id="134698"/>
    <lineage>
        <taxon>Eukaryota</taxon>
        <taxon>Sar</taxon>
        <taxon>Stramenopiles</taxon>
        <taxon>Oomycota</taxon>
        <taxon>Peronosporomycetes</taxon>
        <taxon>Peronosporales</taxon>
        <taxon>Peronosporaceae</taxon>
        <taxon>Peronospora</taxon>
    </lineage>
</organism>
<evidence type="ECO:0000313" key="1">
    <source>
        <dbReference type="EMBL" id="CAI5741048.1"/>
    </source>
</evidence>
<sequence>MDEILSSVPHQHSDAAAFTFDDLFSPPHQHSDAAISTVPLQQFDAAAFNIDEHFLFPHQHSDPAVSTVPHQHSDAAVLTVDQFLAHHDDVKGQLDIVYEYAGATDARDRHAQWLEMNIHPTDVLERLKFIPGQDLLLVQIPTFRLIYYVDQYNEKTPCAA</sequence>